<dbReference type="HOGENOM" id="CLU_1216546_0_0_1"/>
<reference evidence="2" key="2">
    <citation type="submission" date="2018-08" db="UniProtKB">
        <authorList>
            <consortium name="EnsemblPlants"/>
        </authorList>
    </citation>
    <scope>IDENTIFICATION</scope>
    <source>
        <strain evidence="2">Yugu1</strain>
    </source>
</reference>
<proteinExistence type="predicted"/>
<feature type="region of interest" description="Disordered" evidence="1">
    <location>
        <begin position="92"/>
        <end position="132"/>
    </location>
</feature>
<feature type="region of interest" description="Disordered" evidence="1">
    <location>
        <begin position="150"/>
        <end position="228"/>
    </location>
</feature>
<dbReference type="AlphaFoldDB" id="K4AEP8"/>
<protein>
    <submittedName>
        <fullName evidence="2">Uncharacterized protein</fullName>
    </submittedName>
</protein>
<dbReference type="Gramene" id="KQK86750">
    <property type="protein sequence ID" value="KQK86750"/>
    <property type="gene ID" value="SETIT_037355mg"/>
</dbReference>
<sequence>MAERHTIPLLLPRRSACCAWDAGDRVVSLHLPTRGLAGPLPPPRPDGPEHDAAGSPAAAGSPSPAAARSPIPRCRCPIPRLQAAAPLILPPPAPAASQAAPTRAAAGGRGGGGAGVAGEARPPTQRPAAVGGADLWGEAVRLCGCRWKGSRMGSAEGRPAPDAKEGQGSPAPSAAEGEGPLAPDAEEGEGPLVPDAEEGERKPATDAEEGEGPTTAGWRSRRRRQGWP</sequence>
<evidence type="ECO:0000313" key="2">
    <source>
        <dbReference type="EnsemblPlants" id="KQK86750"/>
    </source>
</evidence>
<dbReference type="EnsemblPlants" id="KQK86750">
    <property type="protein sequence ID" value="KQK86750"/>
    <property type="gene ID" value="SETIT_037355mg"/>
</dbReference>
<reference evidence="3" key="1">
    <citation type="journal article" date="2012" name="Nat. Biotechnol.">
        <title>Reference genome sequence of the model plant Setaria.</title>
        <authorList>
            <person name="Bennetzen J.L."/>
            <person name="Schmutz J."/>
            <person name="Wang H."/>
            <person name="Percifield R."/>
            <person name="Hawkins J."/>
            <person name="Pontaroli A.C."/>
            <person name="Estep M."/>
            <person name="Feng L."/>
            <person name="Vaughn J.N."/>
            <person name="Grimwood J."/>
            <person name="Jenkins J."/>
            <person name="Barry K."/>
            <person name="Lindquist E."/>
            <person name="Hellsten U."/>
            <person name="Deshpande S."/>
            <person name="Wang X."/>
            <person name="Wu X."/>
            <person name="Mitros T."/>
            <person name="Triplett J."/>
            <person name="Yang X."/>
            <person name="Ye C.Y."/>
            <person name="Mauro-Herrera M."/>
            <person name="Wang L."/>
            <person name="Li P."/>
            <person name="Sharma M."/>
            <person name="Sharma R."/>
            <person name="Ronald P.C."/>
            <person name="Panaud O."/>
            <person name="Kellogg E.A."/>
            <person name="Brutnell T.P."/>
            <person name="Doust A.N."/>
            <person name="Tuskan G.A."/>
            <person name="Rokhsar D."/>
            <person name="Devos K.M."/>
        </authorList>
    </citation>
    <scope>NUCLEOTIDE SEQUENCE [LARGE SCALE GENOMIC DNA]</scope>
    <source>
        <strain evidence="3">cv. Yugu1</strain>
    </source>
</reference>
<evidence type="ECO:0000313" key="3">
    <source>
        <dbReference type="Proteomes" id="UP000004995"/>
    </source>
</evidence>
<accession>K4AEP8</accession>
<organism evidence="2 3">
    <name type="scientific">Setaria italica</name>
    <name type="common">Foxtail millet</name>
    <name type="synonym">Panicum italicum</name>
    <dbReference type="NCBI Taxonomy" id="4555"/>
    <lineage>
        <taxon>Eukaryota</taxon>
        <taxon>Viridiplantae</taxon>
        <taxon>Streptophyta</taxon>
        <taxon>Embryophyta</taxon>
        <taxon>Tracheophyta</taxon>
        <taxon>Spermatophyta</taxon>
        <taxon>Magnoliopsida</taxon>
        <taxon>Liliopsida</taxon>
        <taxon>Poales</taxon>
        <taxon>Poaceae</taxon>
        <taxon>PACMAD clade</taxon>
        <taxon>Panicoideae</taxon>
        <taxon>Panicodae</taxon>
        <taxon>Paniceae</taxon>
        <taxon>Cenchrinae</taxon>
        <taxon>Setaria</taxon>
    </lineage>
</organism>
<feature type="compositionally biased region" description="Gly residues" evidence="1">
    <location>
        <begin position="107"/>
        <end position="116"/>
    </location>
</feature>
<keyword evidence="3" id="KW-1185">Reference proteome</keyword>
<feature type="compositionally biased region" description="Low complexity" evidence="1">
    <location>
        <begin position="53"/>
        <end position="71"/>
    </location>
</feature>
<dbReference type="InParanoid" id="K4AEP8"/>
<feature type="region of interest" description="Disordered" evidence="1">
    <location>
        <begin position="36"/>
        <end position="71"/>
    </location>
</feature>
<feature type="compositionally biased region" description="Basic residues" evidence="1">
    <location>
        <begin position="219"/>
        <end position="228"/>
    </location>
</feature>
<name>K4AEP8_SETIT</name>
<dbReference type="EMBL" id="AGNK02005329">
    <property type="status" value="NOT_ANNOTATED_CDS"/>
    <property type="molecule type" value="Genomic_DNA"/>
</dbReference>
<feature type="compositionally biased region" description="Low complexity" evidence="1">
    <location>
        <begin position="95"/>
        <end position="106"/>
    </location>
</feature>
<evidence type="ECO:0000256" key="1">
    <source>
        <dbReference type="SAM" id="MobiDB-lite"/>
    </source>
</evidence>
<dbReference type="Proteomes" id="UP000004995">
    <property type="component" value="Unassembled WGS sequence"/>
</dbReference>